<dbReference type="RefSeq" id="XP_022405471.1">
    <property type="nucleotide sequence ID" value="XM_022543165.1"/>
</dbReference>
<reference evidence="2" key="1">
    <citation type="journal article" date="2017" name="Genome Biol.">
        <title>Comparative genomics reveals high biological diversity and specific adaptations in the industrially and medically important fungal genus Aspergillus.</title>
        <authorList>
            <person name="de Vries R.P."/>
            <person name="Riley R."/>
            <person name="Wiebenga A."/>
            <person name="Aguilar-Osorio G."/>
            <person name="Amillis S."/>
            <person name="Uchima C.A."/>
            <person name="Anderluh G."/>
            <person name="Asadollahi M."/>
            <person name="Askin M."/>
            <person name="Barry K."/>
            <person name="Battaglia E."/>
            <person name="Bayram O."/>
            <person name="Benocci T."/>
            <person name="Braus-Stromeyer S.A."/>
            <person name="Caldana C."/>
            <person name="Canovas D."/>
            <person name="Cerqueira G.C."/>
            <person name="Chen F."/>
            <person name="Chen W."/>
            <person name="Choi C."/>
            <person name="Clum A."/>
            <person name="Dos Santos R.A."/>
            <person name="Damasio A.R."/>
            <person name="Diallinas G."/>
            <person name="Emri T."/>
            <person name="Fekete E."/>
            <person name="Flipphi M."/>
            <person name="Freyberg S."/>
            <person name="Gallo A."/>
            <person name="Gournas C."/>
            <person name="Habgood R."/>
            <person name="Hainaut M."/>
            <person name="Harispe M.L."/>
            <person name="Henrissat B."/>
            <person name="Hilden K.S."/>
            <person name="Hope R."/>
            <person name="Hossain A."/>
            <person name="Karabika E."/>
            <person name="Karaffa L."/>
            <person name="Karanyi Z."/>
            <person name="Krasevec N."/>
            <person name="Kuo A."/>
            <person name="Kusch H."/>
            <person name="LaButti K."/>
            <person name="Lagendijk E.L."/>
            <person name="Lapidus A."/>
            <person name="Levasseur A."/>
            <person name="Lindquist E."/>
            <person name="Lipzen A."/>
            <person name="Logrieco A.F."/>
            <person name="MacCabe A."/>
            <person name="Maekelae M.R."/>
            <person name="Malavazi I."/>
            <person name="Melin P."/>
            <person name="Meyer V."/>
            <person name="Mielnichuk N."/>
            <person name="Miskei M."/>
            <person name="Molnar A.P."/>
            <person name="Mule G."/>
            <person name="Ngan C.Y."/>
            <person name="Orejas M."/>
            <person name="Orosz E."/>
            <person name="Ouedraogo J.P."/>
            <person name="Overkamp K.M."/>
            <person name="Park H.-S."/>
            <person name="Perrone G."/>
            <person name="Piumi F."/>
            <person name="Punt P.J."/>
            <person name="Ram A.F."/>
            <person name="Ramon A."/>
            <person name="Rauscher S."/>
            <person name="Record E."/>
            <person name="Riano-Pachon D.M."/>
            <person name="Robert V."/>
            <person name="Roehrig J."/>
            <person name="Ruller R."/>
            <person name="Salamov A."/>
            <person name="Salih N.S."/>
            <person name="Samson R.A."/>
            <person name="Sandor E."/>
            <person name="Sanguinetti M."/>
            <person name="Schuetze T."/>
            <person name="Sepcic K."/>
            <person name="Shelest E."/>
            <person name="Sherlock G."/>
            <person name="Sophianopoulou V."/>
            <person name="Squina F.M."/>
            <person name="Sun H."/>
            <person name="Susca A."/>
            <person name="Todd R.B."/>
            <person name="Tsang A."/>
            <person name="Unkles S.E."/>
            <person name="van de Wiele N."/>
            <person name="van Rossen-Uffink D."/>
            <person name="Oliveira J.V."/>
            <person name="Vesth T.C."/>
            <person name="Visser J."/>
            <person name="Yu J.-H."/>
            <person name="Zhou M."/>
            <person name="Andersen M.R."/>
            <person name="Archer D.B."/>
            <person name="Baker S.E."/>
            <person name="Benoit I."/>
            <person name="Brakhage A.A."/>
            <person name="Braus G.H."/>
            <person name="Fischer R."/>
            <person name="Frisvad J.C."/>
            <person name="Goldman G.H."/>
            <person name="Houbraken J."/>
            <person name="Oakley B."/>
            <person name="Pocsi I."/>
            <person name="Scazzocchio C."/>
            <person name="Seiboth B."/>
            <person name="vanKuyk P.A."/>
            <person name="Wortman J."/>
            <person name="Dyer P.S."/>
            <person name="Grigoriev I.V."/>
        </authorList>
    </citation>
    <scope>NUCLEOTIDE SEQUENCE [LARGE SCALE GENOMIC DNA]</scope>
    <source>
        <strain evidence="2">CBS 516.65</strain>
    </source>
</reference>
<dbReference type="GeneID" id="34459426"/>
<evidence type="ECO:0000313" key="1">
    <source>
        <dbReference type="EMBL" id="OJJ88795.1"/>
    </source>
</evidence>
<accession>A0A1L9VY20</accession>
<protein>
    <submittedName>
        <fullName evidence="1">Uncharacterized protein</fullName>
    </submittedName>
</protein>
<dbReference type="AlphaFoldDB" id="A0A1L9VY20"/>
<dbReference type="VEuPathDB" id="FungiDB:ASPGLDRAFT_22266"/>
<organism evidence="1 2">
    <name type="scientific">Aspergillus glaucus CBS 516.65</name>
    <dbReference type="NCBI Taxonomy" id="1160497"/>
    <lineage>
        <taxon>Eukaryota</taxon>
        <taxon>Fungi</taxon>
        <taxon>Dikarya</taxon>
        <taxon>Ascomycota</taxon>
        <taxon>Pezizomycotina</taxon>
        <taxon>Eurotiomycetes</taxon>
        <taxon>Eurotiomycetidae</taxon>
        <taxon>Eurotiales</taxon>
        <taxon>Aspergillaceae</taxon>
        <taxon>Aspergillus</taxon>
        <taxon>Aspergillus subgen. Aspergillus</taxon>
    </lineage>
</organism>
<dbReference type="Proteomes" id="UP000184300">
    <property type="component" value="Unassembled WGS sequence"/>
</dbReference>
<dbReference type="EMBL" id="KV878889">
    <property type="protein sequence ID" value="OJJ88795.1"/>
    <property type="molecule type" value="Genomic_DNA"/>
</dbReference>
<sequence length="104" mass="11752">MGKCLIATGMARKEGIIEPEGGEEEQGFRYNRITKCGYAQQEISSYATRAVTVRFDRGKHIYTVPQHFVKKVPAFAVLLSESRNYSISLFEADEDVGHIMVCYL</sequence>
<name>A0A1L9VY20_ASPGL</name>
<keyword evidence="2" id="KW-1185">Reference proteome</keyword>
<proteinExistence type="predicted"/>
<evidence type="ECO:0000313" key="2">
    <source>
        <dbReference type="Proteomes" id="UP000184300"/>
    </source>
</evidence>
<gene>
    <name evidence="1" type="ORF">ASPGLDRAFT_22266</name>
</gene>